<organism evidence="1 2">
    <name type="scientific">Brevundimonas kwangchunensis</name>
    <dbReference type="NCBI Taxonomy" id="322163"/>
    <lineage>
        <taxon>Bacteria</taxon>
        <taxon>Pseudomonadati</taxon>
        <taxon>Pseudomonadota</taxon>
        <taxon>Alphaproteobacteria</taxon>
        <taxon>Caulobacterales</taxon>
        <taxon>Caulobacteraceae</taxon>
        <taxon>Brevundimonas</taxon>
    </lineage>
</organism>
<evidence type="ECO:0000313" key="2">
    <source>
        <dbReference type="Proteomes" id="UP001501352"/>
    </source>
</evidence>
<dbReference type="EMBL" id="BAAAGA010000001">
    <property type="protein sequence ID" value="GAA0609395.1"/>
    <property type="molecule type" value="Genomic_DNA"/>
</dbReference>
<keyword evidence="2" id="KW-1185">Reference proteome</keyword>
<dbReference type="Proteomes" id="UP001501352">
    <property type="component" value="Unassembled WGS sequence"/>
</dbReference>
<sequence length="76" mass="8669">MANVTNDLLYEVLKAMQTRLDRLDDSMGEVKGELQAIRGHLSATSQDISTIYQITTRQDQRLERIETRLGLLEPAH</sequence>
<proteinExistence type="predicted"/>
<name>A0ABN1GDQ9_9CAUL</name>
<accession>A0ABN1GDQ9</accession>
<reference evidence="1 2" key="1">
    <citation type="journal article" date="2019" name="Int. J. Syst. Evol. Microbiol.">
        <title>The Global Catalogue of Microorganisms (GCM) 10K type strain sequencing project: providing services to taxonomists for standard genome sequencing and annotation.</title>
        <authorList>
            <consortium name="The Broad Institute Genomics Platform"/>
            <consortium name="The Broad Institute Genome Sequencing Center for Infectious Disease"/>
            <person name="Wu L."/>
            <person name="Ma J."/>
        </authorList>
    </citation>
    <scope>NUCLEOTIDE SEQUENCE [LARGE SCALE GENOMIC DNA]</scope>
    <source>
        <strain evidence="1 2">JCM 12928</strain>
    </source>
</reference>
<protein>
    <submittedName>
        <fullName evidence="1">Uncharacterized protein</fullName>
    </submittedName>
</protein>
<evidence type="ECO:0000313" key="1">
    <source>
        <dbReference type="EMBL" id="GAA0609395.1"/>
    </source>
</evidence>
<dbReference type="RefSeq" id="WP_343788467.1">
    <property type="nucleotide sequence ID" value="NZ_BAAAGA010000001.1"/>
</dbReference>
<comment type="caution">
    <text evidence="1">The sequence shown here is derived from an EMBL/GenBank/DDBJ whole genome shotgun (WGS) entry which is preliminary data.</text>
</comment>
<gene>
    <name evidence="1" type="ORF">GCM10009422_00200</name>
</gene>